<dbReference type="PROSITE" id="PS50893">
    <property type="entry name" value="ABC_TRANSPORTER_2"/>
    <property type="match status" value="1"/>
</dbReference>
<dbReference type="GO" id="GO:0016887">
    <property type="term" value="F:ATP hydrolysis activity"/>
    <property type="evidence" value="ECO:0007669"/>
    <property type="project" value="InterPro"/>
</dbReference>
<dbReference type="SUPFAM" id="SSF52540">
    <property type="entry name" value="P-loop containing nucleoside triphosphate hydrolases"/>
    <property type="match status" value="1"/>
</dbReference>
<dbReference type="InterPro" id="IPR027417">
    <property type="entry name" value="P-loop_NTPase"/>
</dbReference>
<evidence type="ECO:0000313" key="7">
    <source>
        <dbReference type="Proteomes" id="UP000248783"/>
    </source>
</evidence>
<dbReference type="EMBL" id="QKWH01000001">
    <property type="protein sequence ID" value="PZR54941.1"/>
    <property type="molecule type" value="Genomic_DNA"/>
</dbReference>
<dbReference type="PROSITE" id="PS00211">
    <property type="entry name" value="ABC_TRANSPORTER_1"/>
    <property type="match status" value="1"/>
</dbReference>
<feature type="domain" description="ABC transporter" evidence="5">
    <location>
        <begin position="29"/>
        <end position="258"/>
    </location>
</feature>
<keyword evidence="4 6" id="KW-0067">ATP-binding</keyword>
<dbReference type="GO" id="GO:0005524">
    <property type="term" value="F:ATP binding"/>
    <property type="evidence" value="ECO:0007669"/>
    <property type="project" value="UniProtKB-KW"/>
</dbReference>
<protein>
    <submittedName>
        <fullName evidence="6">ABC transporter ATP-binding protein</fullName>
    </submittedName>
</protein>
<dbReference type="InterPro" id="IPR003439">
    <property type="entry name" value="ABC_transporter-like_ATP-bd"/>
</dbReference>
<dbReference type="Gene3D" id="3.40.50.300">
    <property type="entry name" value="P-loop containing nucleotide triphosphate hydrolases"/>
    <property type="match status" value="1"/>
</dbReference>
<evidence type="ECO:0000256" key="1">
    <source>
        <dbReference type="ARBA" id="ARBA00005417"/>
    </source>
</evidence>
<reference evidence="6 7" key="1">
    <citation type="submission" date="2018-06" db="EMBL/GenBank/DDBJ databases">
        <title>Whole genome sequencing of a novel hydrocarbon degrading bacterial strain, PW21 isolated from oil contaminated produced water sample.</title>
        <authorList>
            <person name="Nagkirti P."/>
            <person name="Shaikh A."/>
            <person name="Gowdaman V."/>
            <person name="Engineer A.E."/>
            <person name="Dagar S."/>
            <person name="Dhakephalkar P.K."/>
        </authorList>
    </citation>
    <scope>NUCLEOTIDE SEQUENCE [LARGE SCALE GENOMIC DNA]</scope>
    <source>
        <strain evidence="6 7">PW21</strain>
    </source>
</reference>
<dbReference type="PANTHER" id="PTHR43335">
    <property type="entry name" value="ABC TRANSPORTER, ATP-BINDING PROTEIN"/>
    <property type="match status" value="1"/>
</dbReference>
<comment type="similarity">
    <text evidence="1">Belongs to the ABC transporter superfamily.</text>
</comment>
<dbReference type="AlphaFoldDB" id="A0A2W5YIL9"/>
<proteinExistence type="inferred from homology"/>
<evidence type="ECO:0000256" key="3">
    <source>
        <dbReference type="ARBA" id="ARBA00022741"/>
    </source>
</evidence>
<organism evidence="6 7">
    <name type="scientific">Xylanimonas oleitrophica</name>
    <dbReference type="NCBI Taxonomy" id="2607479"/>
    <lineage>
        <taxon>Bacteria</taxon>
        <taxon>Bacillati</taxon>
        <taxon>Actinomycetota</taxon>
        <taxon>Actinomycetes</taxon>
        <taxon>Micrococcales</taxon>
        <taxon>Promicromonosporaceae</taxon>
        <taxon>Xylanimonas</taxon>
    </lineage>
</organism>
<dbReference type="Pfam" id="PF00005">
    <property type="entry name" value="ABC_tran"/>
    <property type="match status" value="1"/>
</dbReference>
<dbReference type="InterPro" id="IPR003593">
    <property type="entry name" value="AAA+_ATPase"/>
</dbReference>
<name>A0A2W5YIL9_9MICO</name>
<evidence type="ECO:0000259" key="5">
    <source>
        <dbReference type="PROSITE" id="PS50893"/>
    </source>
</evidence>
<evidence type="ECO:0000256" key="2">
    <source>
        <dbReference type="ARBA" id="ARBA00022448"/>
    </source>
</evidence>
<dbReference type="SMART" id="SM00382">
    <property type="entry name" value="AAA"/>
    <property type="match status" value="1"/>
</dbReference>
<keyword evidence="7" id="KW-1185">Reference proteome</keyword>
<comment type="caution">
    <text evidence="6">The sequence shown here is derived from an EMBL/GenBank/DDBJ whole genome shotgun (WGS) entry which is preliminary data.</text>
</comment>
<dbReference type="Proteomes" id="UP000248783">
    <property type="component" value="Unassembled WGS sequence"/>
</dbReference>
<accession>A0A2W5YIL9</accession>
<dbReference type="InterPro" id="IPR017871">
    <property type="entry name" value="ABC_transporter-like_CS"/>
</dbReference>
<dbReference type="PANTHER" id="PTHR43335:SF2">
    <property type="entry name" value="ABC TRANSPORTER, ATP-BINDING PROTEIN"/>
    <property type="match status" value="1"/>
</dbReference>
<gene>
    <name evidence="6" type="ORF">DNL40_00645</name>
</gene>
<keyword evidence="3" id="KW-0547">Nucleotide-binding</keyword>
<evidence type="ECO:0000256" key="4">
    <source>
        <dbReference type="ARBA" id="ARBA00022840"/>
    </source>
</evidence>
<sequence>MSMGAGAHRGCAPALLGVEQRAREESVEVQVREMVQGYGRRRILDGVTFTLDEGITALLGPNGAGKSTLMRTLVTDLAPRGGEVLIDGRPVDTRSGRHAARERIGYLPQNFGFDARFRVVEYVEYLAWLRGIPASQRPAAADAAIAAVGLSNQSRMTMGSLSGGMRQRAGIAGAIVGSPQLLVLDEPTVGLDPSQRAEFRRVLTSLPTSRILLSTHLTDDVEAVAQHVIVLAQGQIAHQGPTAELIDTYGSVDAGYLALVDVGDPAGQGVVTP</sequence>
<evidence type="ECO:0000313" key="6">
    <source>
        <dbReference type="EMBL" id="PZR54941.1"/>
    </source>
</evidence>
<keyword evidence="2" id="KW-0813">Transport</keyword>